<protein>
    <submittedName>
        <fullName evidence="1">Uncharacterized protein</fullName>
    </submittedName>
</protein>
<evidence type="ECO:0000313" key="2">
    <source>
        <dbReference type="Proteomes" id="UP000053593"/>
    </source>
</evidence>
<evidence type="ECO:0000313" key="1">
    <source>
        <dbReference type="EMBL" id="KIK63484.1"/>
    </source>
</evidence>
<keyword evidence="2" id="KW-1185">Reference proteome</keyword>
<organism evidence="1 2">
    <name type="scientific">Collybiopsis luxurians FD-317 M1</name>
    <dbReference type="NCBI Taxonomy" id="944289"/>
    <lineage>
        <taxon>Eukaryota</taxon>
        <taxon>Fungi</taxon>
        <taxon>Dikarya</taxon>
        <taxon>Basidiomycota</taxon>
        <taxon>Agaricomycotina</taxon>
        <taxon>Agaricomycetes</taxon>
        <taxon>Agaricomycetidae</taxon>
        <taxon>Agaricales</taxon>
        <taxon>Marasmiineae</taxon>
        <taxon>Omphalotaceae</taxon>
        <taxon>Collybiopsis</taxon>
        <taxon>Collybiopsis luxurians</taxon>
    </lineage>
</organism>
<name>A0A0D0CKR6_9AGAR</name>
<dbReference type="Proteomes" id="UP000053593">
    <property type="component" value="Unassembled WGS sequence"/>
</dbReference>
<dbReference type="EMBL" id="KN834764">
    <property type="protein sequence ID" value="KIK63484.1"/>
    <property type="molecule type" value="Genomic_DNA"/>
</dbReference>
<dbReference type="AlphaFoldDB" id="A0A0D0CKR6"/>
<gene>
    <name evidence="1" type="ORF">GYMLUDRAFT_467857</name>
</gene>
<accession>A0A0D0CKR6</accession>
<reference evidence="1 2" key="1">
    <citation type="submission" date="2014-04" db="EMBL/GenBank/DDBJ databases">
        <title>Evolutionary Origins and Diversification of the Mycorrhizal Mutualists.</title>
        <authorList>
            <consortium name="DOE Joint Genome Institute"/>
            <consortium name="Mycorrhizal Genomics Consortium"/>
            <person name="Kohler A."/>
            <person name="Kuo A."/>
            <person name="Nagy L.G."/>
            <person name="Floudas D."/>
            <person name="Copeland A."/>
            <person name="Barry K.W."/>
            <person name="Cichocki N."/>
            <person name="Veneault-Fourrey C."/>
            <person name="LaButti K."/>
            <person name="Lindquist E.A."/>
            <person name="Lipzen A."/>
            <person name="Lundell T."/>
            <person name="Morin E."/>
            <person name="Murat C."/>
            <person name="Riley R."/>
            <person name="Ohm R."/>
            <person name="Sun H."/>
            <person name="Tunlid A."/>
            <person name="Henrissat B."/>
            <person name="Grigoriev I.V."/>
            <person name="Hibbett D.S."/>
            <person name="Martin F."/>
        </authorList>
    </citation>
    <scope>NUCLEOTIDE SEQUENCE [LARGE SCALE GENOMIC DNA]</scope>
    <source>
        <strain evidence="1 2">FD-317 M1</strain>
    </source>
</reference>
<sequence>MLSSHLGVMITLTTEGILICLCRVFSGNADRGVSIPSLWVLRLLSAILHISSVFLPKITRRILFRTEQWASNSDGDGGFWMPSSSRHVLGSHNHTQNTTPTLTFFPNDTIKFHSEASWILNAKG</sequence>
<dbReference type="HOGENOM" id="CLU_2004184_0_0_1"/>
<proteinExistence type="predicted"/>